<dbReference type="AlphaFoldDB" id="A0A1Z1MRU9"/>
<sequence length="33" mass="4077">MITKSYISLKIKKILYFKMIIYKNQICIKSYIF</sequence>
<reference evidence="1" key="1">
    <citation type="journal article" date="2017" name="J. Phycol.">
        <title>Analysis of chloroplast genomes and a supermatrix inform reclassification of the Rhodomelaceae (Rhodophyta).</title>
        <authorList>
            <person name="Diaz-Tapia P."/>
            <person name="Maggs C.A."/>
            <person name="West J.A."/>
            <person name="Verbruggen H."/>
        </authorList>
    </citation>
    <scope>NUCLEOTIDE SEQUENCE</scope>
    <source>
        <strain evidence="1">PD1720</strain>
    </source>
</reference>
<accession>A0A1Z1MRU9</accession>
<gene>
    <name evidence="1" type="primary">orf33</name>
</gene>
<organism evidence="1">
    <name type="scientific">Kapraunia schneideri</name>
    <dbReference type="NCBI Taxonomy" id="717899"/>
    <lineage>
        <taxon>Eukaryota</taxon>
        <taxon>Rhodophyta</taxon>
        <taxon>Florideophyceae</taxon>
        <taxon>Rhodymeniophycidae</taxon>
        <taxon>Ceramiales</taxon>
        <taxon>Rhodomelaceae</taxon>
        <taxon>Kapraunia</taxon>
    </lineage>
</organism>
<name>A0A1Z1MRU9_9FLOR</name>
<protein>
    <submittedName>
        <fullName evidence="1">Uncharacterized protein</fullName>
    </submittedName>
</protein>
<dbReference type="EMBL" id="MF101454">
    <property type="protein sequence ID" value="ARW68820.1"/>
    <property type="molecule type" value="Genomic_DNA"/>
</dbReference>
<dbReference type="RefSeq" id="YP_009399214.1">
    <property type="nucleotide sequence ID" value="NC_035296.1"/>
</dbReference>
<dbReference type="GeneID" id="33361875"/>
<proteinExistence type="predicted"/>
<keyword evidence="1" id="KW-0934">Plastid</keyword>
<evidence type="ECO:0000313" key="1">
    <source>
        <dbReference type="EMBL" id="ARW68820.1"/>
    </source>
</evidence>
<keyword evidence="1" id="KW-0150">Chloroplast</keyword>
<geneLocation type="chloroplast" evidence="1"/>